<feature type="region of interest" description="Disordered" evidence="1">
    <location>
        <begin position="1"/>
        <end position="87"/>
    </location>
</feature>
<feature type="non-terminal residue" evidence="2">
    <location>
        <position position="1"/>
    </location>
</feature>
<protein>
    <submittedName>
        <fullName evidence="2">Ring-infected erythrocyte surface antigen</fullName>
    </submittedName>
</protein>
<keyword evidence="3" id="KW-1185">Reference proteome</keyword>
<evidence type="ECO:0000313" key="3">
    <source>
        <dbReference type="Proteomes" id="UP000187203"/>
    </source>
</evidence>
<feature type="compositionally biased region" description="Low complexity" evidence="1">
    <location>
        <begin position="37"/>
        <end position="46"/>
    </location>
</feature>
<comment type="caution">
    <text evidence="2">The sequence shown here is derived from an EMBL/GenBank/DDBJ whole genome shotgun (WGS) entry which is preliminary data.</text>
</comment>
<proteinExistence type="predicted"/>
<dbReference type="AlphaFoldDB" id="A0A1R3L3G9"/>
<reference evidence="3" key="1">
    <citation type="submission" date="2013-09" db="EMBL/GenBank/DDBJ databases">
        <title>Corchorus olitorius genome sequencing.</title>
        <authorList>
            <person name="Alam M."/>
            <person name="Haque M.S."/>
            <person name="Islam M.S."/>
            <person name="Emdad E.M."/>
            <person name="Islam M.M."/>
            <person name="Ahmed B."/>
            <person name="Halim A."/>
            <person name="Hossen Q.M.M."/>
            <person name="Hossain M.Z."/>
            <person name="Ahmed R."/>
            <person name="Khan M.M."/>
            <person name="Islam R."/>
            <person name="Rashid M.M."/>
            <person name="Khan S.A."/>
            <person name="Rahman M.S."/>
            <person name="Alam M."/>
            <person name="Yahiya A.S."/>
            <person name="Khan M.S."/>
            <person name="Azam M.S."/>
            <person name="Haque T."/>
            <person name="Lashkar M.Z.H."/>
            <person name="Akhand A.I."/>
            <person name="Morshed G."/>
            <person name="Roy S."/>
            <person name="Uddin K.S."/>
            <person name="Rabeya T."/>
            <person name="Hossain A.S."/>
            <person name="Chowdhury A."/>
            <person name="Snigdha A.R."/>
            <person name="Mortoza M.S."/>
            <person name="Matin S.A."/>
            <person name="Hoque S.M.E."/>
            <person name="Islam M.K."/>
            <person name="Roy D.K."/>
            <person name="Haider R."/>
            <person name="Moosa M.M."/>
            <person name="Elias S.M."/>
            <person name="Hasan A.M."/>
            <person name="Jahan S."/>
            <person name="Shafiuddin M."/>
            <person name="Mahmood N."/>
            <person name="Shommy N.S."/>
        </authorList>
    </citation>
    <scope>NUCLEOTIDE SEQUENCE [LARGE SCALE GENOMIC DNA]</scope>
    <source>
        <strain evidence="3">cv. O-4</strain>
    </source>
</reference>
<feature type="compositionally biased region" description="Basic residues" evidence="1">
    <location>
        <begin position="10"/>
        <end position="22"/>
    </location>
</feature>
<gene>
    <name evidence="2" type="ORF">COLO4_00714</name>
</gene>
<evidence type="ECO:0000256" key="1">
    <source>
        <dbReference type="SAM" id="MobiDB-lite"/>
    </source>
</evidence>
<organism evidence="2 3">
    <name type="scientific">Corchorus olitorius</name>
    <dbReference type="NCBI Taxonomy" id="93759"/>
    <lineage>
        <taxon>Eukaryota</taxon>
        <taxon>Viridiplantae</taxon>
        <taxon>Streptophyta</taxon>
        <taxon>Embryophyta</taxon>
        <taxon>Tracheophyta</taxon>
        <taxon>Spermatophyta</taxon>
        <taxon>Magnoliopsida</taxon>
        <taxon>eudicotyledons</taxon>
        <taxon>Gunneridae</taxon>
        <taxon>Pentapetalae</taxon>
        <taxon>rosids</taxon>
        <taxon>malvids</taxon>
        <taxon>Malvales</taxon>
        <taxon>Malvaceae</taxon>
        <taxon>Grewioideae</taxon>
        <taxon>Apeibeae</taxon>
        <taxon>Corchorus</taxon>
    </lineage>
</organism>
<sequence>LAQQADVLHHNRQHPGQRPHAYRPHEDQSPDGHVDAAQHIQQPAHQQRYRPRQRIVHHIARRQKGDRQRDDGGGERAGKHDSQRDADLREIVAKRPVDEILPDEHAQEIASELLAADDKALPVDAEHAEEEQIVEHQRQRNQRDAAQITVLRGKQCSVLLLQFRH</sequence>
<feature type="compositionally biased region" description="Basic residues" evidence="1">
    <location>
        <begin position="47"/>
        <end position="62"/>
    </location>
</feature>
<name>A0A1R3L3G9_9ROSI</name>
<accession>A0A1R3L3G9</accession>
<dbReference type="EMBL" id="AWUE01002928">
    <property type="protein sequence ID" value="OMP13894.1"/>
    <property type="molecule type" value="Genomic_DNA"/>
</dbReference>
<feature type="compositionally biased region" description="Basic and acidic residues" evidence="1">
    <location>
        <begin position="23"/>
        <end position="36"/>
    </location>
</feature>
<evidence type="ECO:0000313" key="2">
    <source>
        <dbReference type="EMBL" id="OMP13894.1"/>
    </source>
</evidence>
<dbReference type="Proteomes" id="UP000187203">
    <property type="component" value="Unassembled WGS sequence"/>
</dbReference>
<feature type="compositionally biased region" description="Basic and acidic residues" evidence="1">
    <location>
        <begin position="63"/>
        <end position="87"/>
    </location>
</feature>
<feature type="non-terminal residue" evidence="2">
    <location>
        <position position="165"/>
    </location>
</feature>